<dbReference type="Gene3D" id="1.25.40.20">
    <property type="entry name" value="Ankyrin repeat-containing domain"/>
    <property type="match status" value="1"/>
</dbReference>
<name>A0ABR2KW30_9EUKA</name>
<accession>A0ABR2KW30</accession>
<protein>
    <recommendedName>
        <fullName evidence="3">Ankyrin repeat protein</fullName>
    </recommendedName>
</protein>
<dbReference type="PANTHER" id="PTHR24159:SF5">
    <property type="entry name" value="ANK_REP_REGION DOMAIN-CONTAINING PROTEIN"/>
    <property type="match status" value="1"/>
</dbReference>
<dbReference type="EMBL" id="JAPFFF010000003">
    <property type="protein sequence ID" value="KAK8895315.1"/>
    <property type="molecule type" value="Genomic_DNA"/>
</dbReference>
<evidence type="ECO:0008006" key="3">
    <source>
        <dbReference type="Google" id="ProtNLM"/>
    </source>
</evidence>
<evidence type="ECO:0000313" key="2">
    <source>
        <dbReference type="Proteomes" id="UP001470230"/>
    </source>
</evidence>
<evidence type="ECO:0000313" key="1">
    <source>
        <dbReference type="EMBL" id="KAK8895315.1"/>
    </source>
</evidence>
<dbReference type="PANTHER" id="PTHR24159">
    <property type="match status" value="1"/>
</dbReference>
<keyword evidence="2" id="KW-1185">Reference proteome</keyword>
<comment type="caution">
    <text evidence="1">The sequence shown here is derived from an EMBL/GenBank/DDBJ whole genome shotgun (WGS) entry which is preliminary data.</text>
</comment>
<dbReference type="InterPro" id="IPR002110">
    <property type="entry name" value="Ankyrin_rpt"/>
</dbReference>
<dbReference type="SMART" id="SM00248">
    <property type="entry name" value="ANK"/>
    <property type="match status" value="2"/>
</dbReference>
<gene>
    <name evidence="1" type="ORF">M9Y10_023762</name>
</gene>
<dbReference type="InterPro" id="IPR036770">
    <property type="entry name" value="Ankyrin_rpt-contain_sf"/>
</dbReference>
<reference evidence="1 2" key="1">
    <citation type="submission" date="2024-04" db="EMBL/GenBank/DDBJ databases">
        <title>Tritrichomonas musculus Genome.</title>
        <authorList>
            <person name="Alves-Ferreira E."/>
            <person name="Grigg M."/>
            <person name="Lorenzi H."/>
            <person name="Galac M."/>
        </authorList>
    </citation>
    <scope>NUCLEOTIDE SEQUENCE [LARGE SCALE GENOMIC DNA]</scope>
    <source>
        <strain evidence="1 2">EAF2021</strain>
    </source>
</reference>
<dbReference type="Proteomes" id="UP001470230">
    <property type="component" value="Unassembled WGS sequence"/>
</dbReference>
<organism evidence="1 2">
    <name type="scientific">Tritrichomonas musculus</name>
    <dbReference type="NCBI Taxonomy" id="1915356"/>
    <lineage>
        <taxon>Eukaryota</taxon>
        <taxon>Metamonada</taxon>
        <taxon>Parabasalia</taxon>
        <taxon>Tritrichomonadida</taxon>
        <taxon>Tritrichomonadidae</taxon>
        <taxon>Tritrichomonas</taxon>
    </lineage>
</organism>
<dbReference type="SUPFAM" id="SSF48403">
    <property type="entry name" value="Ankyrin repeat"/>
    <property type="match status" value="1"/>
</dbReference>
<sequence>MFEGLFFQLSSKNSDQIIPDLLRAPEIQDMSSLIPLLNKASVIRPFSLIAYADLAIKAISENNIKMDLLSSLLNPDSEYPGSIVLTYHLWKKGFYSDEEVTNYIFDKYQHFGNYKSRYLFVIFSQLIKDRNRDLFEHECHSFYMTYAISGFSNIFTSFFERLPSMSKEEVKSLIKAPYGDVGNAIVNDNVDYLRANNIDPKGHLTPSFFMATDLAQQSPTYLQWSAFCSAENCFNFLLEAGADPQAKDRQGRSSLQYAAAGGNLTILRELQNIVSDMDRAKETANEYENLEVFKQI</sequence>
<dbReference type="Pfam" id="PF13637">
    <property type="entry name" value="Ank_4"/>
    <property type="match status" value="1"/>
</dbReference>
<proteinExistence type="predicted"/>